<dbReference type="NCBIfam" id="TIGR00234">
    <property type="entry name" value="tyrS"/>
    <property type="match status" value="1"/>
</dbReference>
<evidence type="ECO:0000256" key="11">
    <source>
        <dbReference type="PROSITE-ProRule" id="PRU00182"/>
    </source>
</evidence>
<dbReference type="FunFam" id="1.10.240.10:FF:000006">
    <property type="entry name" value="Tyrosine--tRNA ligase"/>
    <property type="match status" value="1"/>
</dbReference>
<comment type="subunit">
    <text evidence="1 10">Homodimer.</text>
</comment>
<evidence type="ECO:0000256" key="4">
    <source>
        <dbReference type="ARBA" id="ARBA00022741"/>
    </source>
</evidence>
<dbReference type="InterPro" id="IPR002307">
    <property type="entry name" value="Tyr-tRNA-ligase"/>
</dbReference>
<dbReference type="SMART" id="SM00363">
    <property type="entry name" value="S4"/>
    <property type="match status" value="1"/>
</dbReference>
<dbReference type="InterPro" id="IPR024088">
    <property type="entry name" value="Tyr-tRNA-ligase_bac-type"/>
</dbReference>
<dbReference type="InterPro" id="IPR002942">
    <property type="entry name" value="S4_RNA-bd"/>
</dbReference>
<keyword evidence="2 10" id="KW-0963">Cytoplasm</keyword>
<dbReference type="PRINTS" id="PR01040">
    <property type="entry name" value="TRNASYNTHTYR"/>
</dbReference>
<evidence type="ECO:0000256" key="1">
    <source>
        <dbReference type="ARBA" id="ARBA00011738"/>
    </source>
</evidence>
<name>A0A379CBT9_9PAST</name>
<dbReference type="RefSeq" id="WP_115316208.1">
    <property type="nucleotide sequence ID" value="NZ_LWIF01000001.1"/>
</dbReference>
<evidence type="ECO:0000256" key="6">
    <source>
        <dbReference type="ARBA" id="ARBA00022884"/>
    </source>
</evidence>
<dbReference type="FunFam" id="3.40.50.620:FF:000061">
    <property type="entry name" value="Tyrosine--tRNA ligase"/>
    <property type="match status" value="1"/>
</dbReference>
<dbReference type="PANTHER" id="PTHR11766">
    <property type="entry name" value="TYROSYL-TRNA SYNTHETASE"/>
    <property type="match status" value="1"/>
</dbReference>
<dbReference type="GO" id="GO:0004831">
    <property type="term" value="F:tyrosine-tRNA ligase activity"/>
    <property type="evidence" value="ECO:0007669"/>
    <property type="project" value="UniProtKB-UniRule"/>
</dbReference>
<dbReference type="Gene3D" id="3.10.290.10">
    <property type="entry name" value="RNA-binding S4 domain"/>
    <property type="match status" value="1"/>
</dbReference>
<dbReference type="InterPro" id="IPR036986">
    <property type="entry name" value="S4_RNA-bd_sf"/>
</dbReference>
<evidence type="ECO:0000256" key="2">
    <source>
        <dbReference type="ARBA" id="ARBA00022490"/>
    </source>
</evidence>
<dbReference type="CDD" id="cd00165">
    <property type="entry name" value="S4"/>
    <property type="match status" value="1"/>
</dbReference>
<dbReference type="InterPro" id="IPR014729">
    <property type="entry name" value="Rossmann-like_a/b/a_fold"/>
</dbReference>
<dbReference type="GO" id="GO:0003723">
    <property type="term" value="F:RNA binding"/>
    <property type="evidence" value="ECO:0007669"/>
    <property type="project" value="UniProtKB-KW"/>
</dbReference>
<evidence type="ECO:0000256" key="5">
    <source>
        <dbReference type="ARBA" id="ARBA00022840"/>
    </source>
</evidence>
<sequence>MSIETQLAELKRGVEDIYSENDLIEKLKENRPLRIKLGADPTAPDIHLGHTVVLNKLRQFQQLGHEVYFLIGDFTGMVGDPSGKNATRPPLTKEDVLRNAETYKSQIFKILDPEKTKVVFNSEWLSQLGTEGMIRLASNYTVARMLERDDFKKRFANNQSIAIHEFMYPLLQGYDSVALEADVELGGTDQTFNLLVGRELQKSNGQKPQVAMTLPLLEGLDGEKKMSKSLGNYIGVSDTPSEMFGKVMSISDELMWRWYDLLSFRSLEEIAKFKEEVTAGRNPRDVKILLAKEIIARFHSDADADAAEQEFINRFQKGAMPDDMPEFTFEGEMGLASLLKEAGLSPSTSEAMRSVKGGGVRIDGEKVEDPRLTIKAGTTAVYNVGKRKFARVTVK</sequence>
<gene>
    <name evidence="10 13" type="primary">tyrS</name>
    <name evidence="13" type="ORF">NCTC12872_01798</name>
</gene>
<comment type="catalytic activity">
    <reaction evidence="9 10">
        <text>tRNA(Tyr) + L-tyrosine + ATP = L-tyrosyl-tRNA(Tyr) + AMP + diphosphate + H(+)</text>
        <dbReference type="Rhea" id="RHEA:10220"/>
        <dbReference type="Rhea" id="RHEA-COMP:9706"/>
        <dbReference type="Rhea" id="RHEA-COMP:9707"/>
        <dbReference type="ChEBI" id="CHEBI:15378"/>
        <dbReference type="ChEBI" id="CHEBI:30616"/>
        <dbReference type="ChEBI" id="CHEBI:33019"/>
        <dbReference type="ChEBI" id="CHEBI:58315"/>
        <dbReference type="ChEBI" id="CHEBI:78442"/>
        <dbReference type="ChEBI" id="CHEBI:78536"/>
        <dbReference type="ChEBI" id="CHEBI:456215"/>
        <dbReference type="EC" id="6.1.1.1"/>
    </reaction>
</comment>
<evidence type="ECO:0000313" key="13">
    <source>
        <dbReference type="EMBL" id="SUB59753.1"/>
    </source>
</evidence>
<dbReference type="GO" id="GO:0005524">
    <property type="term" value="F:ATP binding"/>
    <property type="evidence" value="ECO:0007669"/>
    <property type="project" value="UniProtKB-UniRule"/>
</dbReference>
<dbReference type="PROSITE" id="PS00178">
    <property type="entry name" value="AA_TRNA_LIGASE_I"/>
    <property type="match status" value="1"/>
</dbReference>
<dbReference type="PANTHER" id="PTHR11766:SF1">
    <property type="entry name" value="TYROSINE--TRNA LIGASE"/>
    <property type="match status" value="1"/>
</dbReference>
<dbReference type="InterPro" id="IPR002305">
    <property type="entry name" value="aa-tRNA-synth_Ic"/>
</dbReference>
<dbReference type="SUPFAM" id="SSF55174">
    <property type="entry name" value="Alpha-L RNA-binding motif"/>
    <property type="match status" value="1"/>
</dbReference>
<feature type="short sequence motif" description="'KMSKS' region" evidence="10">
    <location>
        <begin position="225"/>
        <end position="229"/>
    </location>
</feature>
<dbReference type="Gene3D" id="3.40.50.620">
    <property type="entry name" value="HUPs"/>
    <property type="match status" value="1"/>
</dbReference>
<accession>A0A379CBT9</accession>
<evidence type="ECO:0000256" key="9">
    <source>
        <dbReference type="ARBA" id="ARBA00048248"/>
    </source>
</evidence>
<evidence type="ECO:0000259" key="12">
    <source>
        <dbReference type="SMART" id="SM00363"/>
    </source>
</evidence>
<keyword evidence="4 10" id="KW-0547">Nucleotide-binding</keyword>
<dbReference type="PROSITE" id="PS50889">
    <property type="entry name" value="S4"/>
    <property type="match status" value="1"/>
</dbReference>
<dbReference type="CDD" id="cd00805">
    <property type="entry name" value="TyrRS_core"/>
    <property type="match status" value="1"/>
</dbReference>
<dbReference type="GO" id="GO:0006437">
    <property type="term" value="P:tyrosyl-tRNA aminoacylation"/>
    <property type="evidence" value="ECO:0007669"/>
    <property type="project" value="UniProtKB-UniRule"/>
</dbReference>
<comment type="subcellular location">
    <subcellularLocation>
        <location evidence="10">Cytoplasm</location>
    </subcellularLocation>
</comment>
<organism evidence="13 14">
    <name type="scientific">Phocoenobacter uteri</name>
    <dbReference type="NCBI Taxonomy" id="146806"/>
    <lineage>
        <taxon>Bacteria</taxon>
        <taxon>Pseudomonadati</taxon>
        <taxon>Pseudomonadota</taxon>
        <taxon>Gammaproteobacteria</taxon>
        <taxon>Pasteurellales</taxon>
        <taxon>Pasteurellaceae</taxon>
        <taxon>Phocoenobacter</taxon>
    </lineage>
</organism>
<evidence type="ECO:0000256" key="8">
    <source>
        <dbReference type="ARBA" id="ARBA00023146"/>
    </source>
</evidence>
<dbReference type="Pfam" id="PF01479">
    <property type="entry name" value="S4"/>
    <property type="match status" value="1"/>
</dbReference>
<keyword evidence="6 11" id="KW-0694">RNA-binding</keyword>
<dbReference type="SUPFAM" id="SSF52374">
    <property type="entry name" value="Nucleotidylyl transferase"/>
    <property type="match status" value="1"/>
</dbReference>
<evidence type="ECO:0000256" key="10">
    <source>
        <dbReference type="HAMAP-Rule" id="MF_02007"/>
    </source>
</evidence>
<dbReference type="GO" id="GO:0005829">
    <property type="term" value="C:cytosol"/>
    <property type="evidence" value="ECO:0007669"/>
    <property type="project" value="TreeGrafter"/>
</dbReference>
<dbReference type="OrthoDB" id="9804243at2"/>
<reference evidence="13 14" key="1">
    <citation type="submission" date="2018-06" db="EMBL/GenBank/DDBJ databases">
        <authorList>
            <consortium name="Pathogen Informatics"/>
            <person name="Doyle S."/>
        </authorList>
    </citation>
    <scope>NUCLEOTIDE SEQUENCE [LARGE SCALE GENOMIC DNA]</scope>
    <source>
        <strain evidence="13 14">NCTC12872</strain>
    </source>
</reference>
<feature type="short sequence motif" description="'HIGH' region" evidence="10">
    <location>
        <begin position="41"/>
        <end position="50"/>
    </location>
</feature>
<evidence type="ECO:0000256" key="3">
    <source>
        <dbReference type="ARBA" id="ARBA00022598"/>
    </source>
</evidence>
<dbReference type="HAMAP" id="MF_02007">
    <property type="entry name" value="Tyr_tRNA_synth_type2"/>
    <property type="match status" value="1"/>
</dbReference>
<evidence type="ECO:0000313" key="14">
    <source>
        <dbReference type="Proteomes" id="UP000255417"/>
    </source>
</evidence>
<keyword evidence="3 10" id="KW-0436">Ligase</keyword>
<keyword evidence="8 10" id="KW-0030">Aminoacyl-tRNA synthetase</keyword>
<proteinExistence type="inferred from homology"/>
<dbReference type="InterPro" id="IPR024108">
    <property type="entry name" value="Tyr-tRNA-ligase_bac_2"/>
</dbReference>
<feature type="binding site" evidence="10">
    <location>
        <position position="228"/>
    </location>
    <ligand>
        <name>ATP</name>
        <dbReference type="ChEBI" id="CHEBI:30616"/>
    </ligand>
</feature>
<dbReference type="Gene3D" id="1.10.240.10">
    <property type="entry name" value="Tyrosyl-Transfer RNA Synthetase"/>
    <property type="match status" value="1"/>
</dbReference>
<dbReference type="FunFam" id="3.10.290.10:FF:000022">
    <property type="entry name" value="Tyrosine--tRNA ligase"/>
    <property type="match status" value="1"/>
</dbReference>
<dbReference type="Proteomes" id="UP000255417">
    <property type="component" value="Unassembled WGS sequence"/>
</dbReference>
<keyword evidence="5 10" id="KW-0067">ATP-binding</keyword>
<keyword evidence="14" id="KW-1185">Reference proteome</keyword>
<feature type="domain" description="RNA-binding S4" evidence="12">
    <location>
        <begin position="333"/>
        <end position="395"/>
    </location>
</feature>
<comment type="similarity">
    <text evidence="10">Belongs to the class-I aminoacyl-tRNA synthetase family. TyrS type 2 subfamily.</text>
</comment>
<dbReference type="Pfam" id="PF00579">
    <property type="entry name" value="tRNA-synt_1b"/>
    <property type="match status" value="1"/>
</dbReference>
<protein>
    <recommendedName>
        <fullName evidence="10">Tyrosine--tRNA ligase</fullName>
        <ecNumber evidence="10">6.1.1.1</ecNumber>
    </recommendedName>
    <alternativeName>
        <fullName evidence="10">Tyrosyl-tRNA synthetase</fullName>
        <shortName evidence="10">TyrRS</shortName>
    </alternativeName>
</protein>
<dbReference type="InterPro" id="IPR001412">
    <property type="entry name" value="aa-tRNA-synth_I_CS"/>
</dbReference>
<dbReference type="EMBL" id="UGTA01000001">
    <property type="protein sequence ID" value="SUB59753.1"/>
    <property type="molecule type" value="Genomic_DNA"/>
</dbReference>
<dbReference type="EC" id="6.1.1.1" evidence="10"/>
<keyword evidence="7 10" id="KW-0648">Protein biosynthesis</keyword>
<evidence type="ECO:0000256" key="7">
    <source>
        <dbReference type="ARBA" id="ARBA00022917"/>
    </source>
</evidence>
<comment type="function">
    <text evidence="10">Catalyzes the attachment of tyrosine to tRNA(Tyr) in a two-step reaction: tyrosine is first activated by ATP to form Tyr-AMP and then transferred to the acceptor end of tRNA(Tyr).</text>
</comment>
<dbReference type="AlphaFoldDB" id="A0A379CBT9"/>